<dbReference type="PANTHER" id="PTHR23309">
    <property type="entry name" value="3-HYDROXYACYL-COA DEHYROGENASE"/>
    <property type="match status" value="1"/>
</dbReference>
<keyword evidence="4" id="KW-0276">Fatty acid metabolism</keyword>
<evidence type="ECO:0000256" key="1">
    <source>
        <dbReference type="ARBA" id="ARBA00004275"/>
    </source>
</evidence>
<dbReference type="SUPFAM" id="SSF51735">
    <property type="entry name" value="NAD(P)-binding Rossmann-fold domains"/>
    <property type="match status" value="1"/>
</dbReference>
<keyword evidence="8" id="KW-0443">Lipid metabolism</keyword>
<dbReference type="Pfam" id="PF00378">
    <property type="entry name" value="ECH_1"/>
    <property type="match status" value="1"/>
</dbReference>
<keyword evidence="6 16" id="KW-0560">Oxidoreductase</keyword>
<keyword evidence="7" id="KW-0520">NAD</keyword>
<feature type="domain" description="3-hydroxyacyl-CoA dehydrogenase NAD binding" evidence="15">
    <location>
        <begin position="298"/>
        <end position="474"/>
    </location>
</feature>
<dbReference type="GO" id="GO:0016853">
    <property type="term" value="F:isomerase activity"/>
    <property type="evidence" value="ECO:0007669"/>
    <property type="project" value="UniProtKB-KW"/>
</dbReference>
<dbReference type="HOGENOM" id="CLU_009834_16_3_5"/>
<comment type="pathway">
    <text evidence="2">Lipid metabolism; fatty acid beta-oxidation.</text>
</comment>
<evidence type="ECO:0000256" key="3">
    <source>
        <dbReference type="ARBA" id="ARBA00011245"/>
    </source>
</evidence>
<dbReference type="InterPro" id="IPR001753">
    <property type="entry name" value="Enoyl-CoA_hydra/iso"/>
</dbReference>
<dbReference type="UniPathway" id="UPA00659"/>
<dbReference type="eggNOG" id="COG1250">
    <property type="taxonomic scope" value="Bacteria"/>
</dbReference>
<evidence type="ECO:0000256" key="8">
    <source>
        <dbReference type="ARBA" id="ARBA00023098"/>
    </source>
</evidence>
<evidence type="ECO:0000256" key="6">
    <source>
        <dbReference type="ARBA" id="ARBA00023002"/>
    </source>
</evidence>
<dbReference type="EMBL" id="CP000697">
    <property type="protein sequence ID" value="ABQ29483.1"/>
    <property type="molecule type" value="Genomic_DNA"/>
</dbReference>
<keyword evidence="17" id="KW-1185">Reference proteome</keyword>
<keyword evidence="5" id="KW-0442">Lipid degradation</keyword>
<evidence type="ECO:0000313" key="16">
    <source>
        <dbReference type="EMBL" id="ABQ29483.1"/>
    </source>
</evidence>
<dbReference type="Pfam" id="PF02737">
    <property type="entry name" value="3HCDH_N"/>
    <property type="match status" value="1"/>
</dbReference>
<dbReference type="InterPro" id="IPR006108">
    <property type="entry name" value="3HC_DH_C"/>
</dbReference>
<dbReference type="Gene3D" id="3.40.50.720">
    <property type="entry name" value="NAD(P)-binding Rossmann-like Domain"/>
    <property type="match status" value="1"/>
</dbReference>
<dbReference type="InterPro" id="IPR029045">
    <property type="entry name" value="ClpP/crotonase-like_dom_sf"/>
</dbReference>
<feature type="domain" description="3-hydroxyacyl-CoA dehydrogenase C-terminal" evidence="14">
    <location>
        <begin position="599"/>
        <end position="685"/>
    </location>
</feature>
<reference evidence="16 17" key="1">
    <citation type="submission" date="2007-05" db="EMBL/GenBank/DDBJ databases">
        <title>Complete sequence of chromosome of Acidiphilium cryptum JF-5.</title>
        <authorList>
            <consortium name="US DOE Joint Genome Institute"/>
            <person name="Copeland A."/>
            <person name="Lucas S."/>
            <person name="Lapidus A."/>
            <person name="Barry K."/>
            <person name="Detter J.C."/>
            <person name="Glavina del Rio T."/>
            <person name="Hammon N."/>
            <person name="Israni S."/>
            <person name="Dalin E."/>
            <person name="Tice H."/>
            <person name="Pitluck S."/>
            <person name="Sims D."/>
            <person name="Brettin T."/>
            <person name="Bruce D."/>
            <person name="Han C."/>
            <person name="Schmutz J."/>
            <person name="Larimer F."/>
            <person name="Land M."/>
            <person name="Hauser L."/>
            <person name="Kyrpides N."/>
            <person name="Kim E."/>
            <person name="Magnuson T."/>
            <person name="Richardson P."/>
        </authorList>
    </citation>
    <scope>NUCLEOTIDE SEQUENCE [LARGE SCALE GENOMIC DNA]</scope>
    <source>
        <strain evidence="16 17">JF-5</strain>
    </source>
</reference>
<keyword evidence="9" id="KW-0576">Peroxisome</keyword>
<proteinExistence type="predicted"/>
<dbReference type="Gene3D" id="1.10.1040.50">
    <property type="match status" value="1"/>
</dbReference>
<evidence type="ECO:0000256" key="12">
    <source>
        <dbReference type="ARBA" id="ARBA00023268"/>
    </source>
</evidence>
<dbReference type="GO" id="GO:0004300">
    <property type="term" value="F:enoyl-CoA hydratase activity"/>
    <property type="evidence" value="ECO:0007669"/>
    <property type="project" value="UniProtKB-EC"/>
</dbReference>
<dbReference type="InterPro" id="IPR008927">
    <property type="entry name" value="6-PGluconate_DH-like_C_sf"/>
</dbReference>
<evidence type="ECO:0000259" key="14">
    <source>
        <dbReference type="Pfam" id="PF00725"/>
    </source>
</evidence>
<evidence type="ECO:0000256" key="7">
    <source>
        <dbReference type="ARBA" id="ARBA00023027"/>
    </source>
</evidence>
<keyword evidence="11 16" id="KW-0456">Lyase</keyword>
<evidence type="ECO:0000259" key="15">
    <source>
        <dbReference type="Pfam" id="PF02737"/>
    </source>
</evidence>
<dbReference type="FunFam" id="3.40.50.720:FF:000009">
    <property type="entry name" value="Fatty oxidation complex, alpha subunit"/>
    <property type="match status" value="1"/>
</dbReference>
<comment type="subunit">
    <text evidence="3">Monomer.</text>
</comment>
<dbReference type="KEGG" id="acr:Acry_0255"/>
<gene>
    <name evidence="16" type="ordered locus">Acry_0255</name>
</gene>
<evidence type="ECO:0000256" key="13">
    <source>
        <dbReference type="ARBA" id="ARBA00049556"/>
    </source>
</evidence>
<dbReference type="FunFam" id="1.10.1040.50:FF:000006">
    <property type="entry name" value="Peroxisomal bifunctional enzyme"/>
    <property type="match status" value="1"/>
</dbReference>
<protein>
    <submittedName>
        <fullName evidence="16">Short chain enoyl-CoA hydratase / 3-hydroxyacyl-CoA dehydrogenase</fullName>
        <ecNumber evidence="16">1.1.1.35</ecNumber>
        <ecNumber evidence="16">4.2.1.17</ecNumber>
    </submittedName>
</protein>
<dbReference type="InterPro" id="IPR036291">
    <property type="entry name" value="NAD(P)-bd_dom_sf"/>
</dbReference>
<dbReference type="InterPro" id="IPR006176">
    <property type="entry name" value="3-OHacyl-CoA_DH_NAD-bd"/>
</dbReference>
<dbReference type="RefSeq" id="WP_011941388.1">
    <property type="nucleotide sequence ID" value="NC_009484.1"/>
</dbReference>
<evidence type="ECO:0000256" key="11">
    <source>
        <dbReference type="ARBA" id="ARBA00023239"/>
    </source>
</evidence>
<keyword evidence="10" id="KW-0413">Isomerase</keyword>
<comment type="subcellular location">
    <subcellularLocation>
        <location evidence="1">Peroxisome</location>
    </subcellularLocation>
</comment>
<organism evidence="16 17">
    <name type="scientific">Acidiphilium cryptum (strain JF-5)</name>
    <dbReference type="NCBI Taxonomy" id="349163"/>
    <lineage>
        <taxon>Bacteria</taxon>
        <taxon>Pseudomonadati</taxon>
        <taxon>Pseudomonadota</taxon>
        <taxon>Alphaproteobacteria</taxon>
        <taxon>Acetobacterales</taxon>
        <taxon>Acidocellaceae</taxon>
        <taxon>Acidiphilium</taxon>
    </lineage>
</organism>
<dbReference type="GO" id="GO:0070403">
    <property type="term" value="F:NAD+ binding"/>
    <property type="evidence" value="ECO:0007669"/>
    <property type="project" value="InterPro"/>
</dbReference>
<dbReference type="SUPFAM" id="SSF48179">
    <property type="entry name" value="6-phosphogluconate dehydrogenase C-terminal domain-like"/>
    <property type="match status" value="2"/>
</dbReference>
<keyword evidence="12" id="KW-0511">Multifunctional enzyme</keyword>
<evidence type="ECO:0000256" key="5">
    <source>
        <dbReference type="ARBA" id="ARBA00022963"/>
    </source>
</evidence>
<dbReference type="AlphaFoldDB" id="A5FV51"/>
<dbReference type="Pfam" id="PF00725">
    <property type="entry name" value="3HCDH"/>
    <property type="match status" value="2"/>
</dbReference>
<accession>A5FV51</accession>
<evidence type="ECO:0000256" key="10">
    <source>
        <dbReference type="ARBA" id="ARBA00023235"/>
    </source>
</evidence>
<dbReference type="STRING" id="349163.Acry_0255"/>
<dbReference type="GO" id="GO:0006635">
    <property type="term" value="P:fatty acid beta-oxidation"/>
    <property type="evidence" value="ECO:0007669"/>
    <property type="project" value="UniProtKB-UniPathway"/>
</dbReference>
<evidence type="ECO:0000256" key="9">
    <source>
        <dbReference type="ARBA" id="ARBA00023140"/>
    </source>
</evidence>
<dbReference type="eggNOG" id="COG1024">
    <property type="taxonomic scope" value="Bacteria"/>
</dbReference>
<dbReference type="SUPFAM" id="SSF52096">
    <property type="entry name" value="ClpP/crotonase"/>
    <property type="match status" value="1"/>
</dbReference>
<dbReference type="CDD" id="cd06558">
    <property type="entry name" value="crotonase-like"/>
    <property type="match status" value="1"/>
</dbReference>
<evidence type="ECO:0000313" key="17">
    <source>
        <dbReference type="Proteomes" id="UP000000245"/>
    </source>
</evidence>
<dbReference type="EC" id="1.1.1.35" evidence="16"/>
<feature type="domain" description="3-hydroxyacyl-CoA dehydrogenase C-terminal" evidence="14">
    <location>
        <begin position="477"/>
        <end position="563"/>
    </location>
</feature>
<sequence>MSEQKVGLEIANGVAVISIDNPPVNALGHAVRAGLVEQLAAAEADASVRAIVLACKGRTFSAGADITEFGKPPRAPGLHEVIERFDNCRKPVIAALFGTTLGGGLELALGCHYRVAVESARMGLPEVKLGLLPGAGGTQRLPRLIGPEKAVAAIVSGKMIGAKAALADGLIDAIVSDPVQGAIDFAHTVDPAKLVRVRDRSDKIAAAKADPSAFEAAAAEATKRLKGVEAPAACVEAVRNSFTLPFDEGARAEQQAFMRLVVGDQSRAQRHVFFAEREAQKIPGIGPEVKGAKIGRAVVIGGGTMGGGIAMNFANAGIPVTIVETDEAALARGLDRVRGTYDVSVQRGALPAGTTEKRMALFSGSTDWGVIAEADIVIEAVFEELGLKKEVFARLDGIARPGALLATNTSTLDVDAIAAATKRPGDVLGMHFFSPANVMKLLEIVRGKESSAQSIATAIAVGKTLGKVPVVVGNCDGFVGNRMLARRTIECERLMLEGALPQQVDAVVKAFGFPMGPFAMGDLAGLDVGWRIRKHRGATAPVSDALCEMGRFGQKTGRGYYVYENGSRVPTPDPEVEALISEKAAALGVTRRAISDQEILERMTYPMINEAARILEEGIAIRPSDVDVVWVYGYGWPVWRGGPCFHADLVGLKEIAARLEHYATAVGDETLAPCALLRRLADAGQGFAAFAQDAKAAS</sequence>
<evidence type="ECO:0000256" key="4">
    <source>
        <dbReference type="ARBA" id="ARBA00022832"/>
    </source>
</evidence>
<dbReference type="EC" id="4.2.1.17" evidence="16"/>
<dbReference type="GO" id="GO:0003857">
    <property type="term" value="F:(3S)-3-hydroxyacyl-CoA dehydrogenase (NAD+) activity"/>
    <property type="evidence" value="ECO:0007669"/>
    <property type="project" value="UniProtKB-EC"/>
</dbReference>
<dbReference type="Gene3D" id="3.90.226.10">
    <property type="entry name" value="2-enoyl-CoA Hydratase, Chain A, domain 1"/>
    <property type="match status" value="1"/>
</dbReference>
<dbReference type="PANTHER" id="PTHR23309:SF49">
    <property type="entry name" value="PEROXISOMAL BIFUNCTIONAL ENZYME"/>
    <property type="match status" value="1"/>
</dbReference>
<dbReference type="Proteomes" id="UP000000245">
    <property type="component" value="Chromosome"/>
</dbReference>
<evidence type="ECO:0000256" key="2">
    <source>
        <dbReference type="ARBA" id="ARBA00005005"/>
    </source>
</evidence>
<name>A5FV51_ACICJ</name>
<comment type="catalytic activity">
    <reaction evidence="13">
        <text>a (3S)-3-hydroxyacyl-CoA + NAD(+) = a 3-oxoacyl-CoA + NADH + H(+)</text>
        <dbReference type="Rhea" id="RHEA:22432"/>
        <dbReference type="ChEBI" id="CHEBI:15378"/>
        <dbReference type="ChEBI" id="CHEBI:57318"/>
        <dbReference type="ChEBI" id="CHEBI:57540"/>
        <dbReference type="ChEBI" id="CHEBI:57945"/>
        <dbReference type="ChEBI" id="CHEBI:90726"/>
        <dbReference type="EC" id="1.1.1.35"/>
    </reaction>
</comment>